<keyword evidence="10" id="KW-1185">Reference proteome</keyword>
<dbReference type="GO" id="GO:0005506">
    <property type="term" value="F:iron ion binding"/>
    <property type="evidence" value="ECO:0007669"/>
    <property type="project" value="UniProtKB-UniRule"/>
</dbReference>
<dbReference type="PANTHER" id="PTHR41536">
    <property type="entry name" value="PKHD-TYPE HYDROXYLASE YBIX"/>
    <property type="match status" value="1"/>
</dbReference>
<keyword evidence="6 7" id="KW-0408">Iron</keyword>
<dbReference type="SMART" id="SM00702">
    <property type="entry name" value="P4Hc"/>
    <property type="match status" value="1"/>
</dbReference>
<organism evidence="9 10">
    <name type="scientific">Lichenicola cladoniae</name>
    <dbReference type="NCBI Taxonomy" id="1484109"/>
    <lineage>
        <taxon>Bacteria</taxon>
        <taxon>Pseudomonadati</taxon>
        <taxon>Pseudomonadota</taxon>
        <taxon>Alphaproteobacteria</taxon>
        <taxon>Acetobacterales</taxon>
        <taxon>Acetobacteraceae</taxon>
        <taxon>Lichenicola</taxon>
    </lineage>
</organism>
<dbReference type="AlphaFoldDB" id="A0A6M8HMY7"/>
<dbReference type="InterPro" id="IPR044862">
    <property type="entry name" value="Pro_4_hyd_alph_FE2OG_OXY"/>
</dbReference>
<keyword evidence="5 7" id="KW-0560">Oxidoreductase</keyword>
<dbReference type="KEGG" id="lck:HN018_06120"/>
<dbReference type="Gene3D" id="4.10.860.20">
    <property type="entry name" value="Rabenosyn, Rab binding domain"/>
    <property type="match status" value="1"/>
</dbReference>
<dbReference type="InterPro" id="IPR041097">
    <property type="entry name" value="PKHD_C"/>
</dbReference>
<keyword evidence="2 7" id="KW-0479">Metal-binding</keyword>
<dbReference type="EMBL" id="CP053708">
    <property type="protein sequence ID" value="QKE89676.1"/>
    <property type="molecule type" value="Genomic_DNA"/>
</dbReference>
<dbReference type="InterPro" id="IPR023550">
    <property type="entry name" value="PKHD_hydroxylase"/>
</dbReference>
<accession>A0A6M8HMY7</accession>
<evidence type="ECO:0000256" key="3">
    <source>
        <dbReference type="ARBA" id="ARBA00022896"/>
    </source>
</evidence>
<dbReference type="GO" id="GO:0016706">
    <property type="term" value="F:2-oxoglutarate-dependent dioxygenase activity"/>
    <property type="evidence" value="ECO:0007669"/>
    <property type="project" value="UniProtKB-UniRule"/>
</dbReference>
<dbReference type="GO" id="GO:0006974">
    <property type="term" value="P:DNA damage response"/>
    <property type="evidence" value="ECO:0007669"/>
    <property type="project" value="TreeGrafter"/>
</dbReference>
<keyword evidence="3 7" id="KW-0847">Vitamin C</keyword>
<evidence type="ECO:0000256" key="2">
    <source>
        <dbReference type="ARBA" id="ARBA00022723"/>
    </source>
</evidence>
<name>A0A6M8HMY7_9PROT</name>
<evidence type="ECO:0000313" key="9">
    <source>
        <dbReference type="EMBL" id="QKE89676.1"/>
    </source>
</evidence>
<feature type="binding site" evidence="7">
    <location>
        <position position="166"/>
    </location>
    <ligand>
        <name>2-oxoglutarate</name>
        <dbReference type="ChEBI" id="CHEBI:16810"/>
    </ligand>
</feature>
<keyword evidence="4 7" id="KW-0223">Dioxygenase</keyword>
<dbReference type="NCBIfam" id="NF003974">
    <property type="entry name" value="PRK05467.1-3"/>
    <property type="match status" value="1"/>
</dbReference>
<evidence type="ECO:0000256" key="5">
    <source>
        <dbReference type="ARBA" id="ARBA00023002"/>
    </source>
</evidence>
<dbReference type="InterPro" id="IPR005123">
    <property type="entry name" value="Oxoglu/Fe-dep_dioxygenase_dom"/>
</dbReference>
<dbReference type="GO" id="GO:0006879">
    <property type="term" value="P:intracellular iron ion homeostasis"/>
    <property type="evidence" value="ECO:0007669"/>
    <property type="project" value="TreeGrafter"/>
</dbReference>
<dbReference type="NCBIfam" id="NF003975">
    <property type="entry name" value="PRK05467.1-4"/>
    <property type="match status" value="1"/>
</dbReference>
<dbReference type="InterPro" id="IPR006620">
    <property type="entry name" value="Pro_4_hyd_alph"/>
</dbReference>
<comment type="cofactor">
    <cofactor evidence="7">
        <name>Fe(2+)</name>
        <dbReference type="ChEBI" id="CHEBI:29033"/>
    </cofactor>
    <text evidence="7">Binds 1 Fe(2+) ion per subunit.</text>
</comment>
<evidence type="ECO:0000256" key="6">
    <source>
        <dbReference type="ARBA" id="ARBA00023004"/>
    </source>
</evidence>
<proteinExistence type="inferred from homology"/>
<dbReference type="RefSeq" id="WP_171834664.1">
    <property type="nucleotide sequence ID" value="NZ_CP053708.1"/>
</dbReference>
<dbReference type="Proteomes" id="UP000500767">
    <property type="component" value="Chromosome"/>
</dbReference>
<evidence type="ECO:0000313" key="10">
    <source>
        <dbReference type="Proteomes" id="UP000500767"/>
    </source>
</evidence>
<dbReference type="PANTHER" id="PTHR41536:SF1">
    <property type="entry name" value="PKHD-TYPE HYDROXYLASE YBIX"/>
    <property type="match status" value="1"/>
</dbReference>
<feature type="binding site" evidence="7">
    <location>
        <position position="156"/>
    </location>
    <ligand>
        <name>Fe cation</name>
        <dbReference type="ChEBI" id="CHEBI:24875"/>
    </ligand>
</feature>
<dbReference type="HAMAP" id="MF_00657">
    <property type="entry name" value="Hydroxyl_YbiX"/>
    <property type="match status" value="1"/>
</dbReference>
<dbReference type="GO" id="GO:0031418">
    <property type="term" value="F:L-ascorbic acid binding"/>
    <property type="evidence" value="ECO:0007669"/>
    <property type="project" value="UniProtKB-KW"/>
</dbReference>
<evidence type="ECO:0000259" key="8">
    <source>
        <dbReference type="PROSITE" id="PS51471"/>
    </source>
</evidence>
<protein>
    <submittedName>
        <fullName evidence="9">Fe2+-dependent dioxygenase</fullName>
    </submittedName>
</protein>
<comment type="cofactor">
    <cofactor evidence="1 7">
        <name>L-ascorbate</name>
        <dbReference type="ChEBI" id="CHEBI:38290"/>
    </cofactor>
</comment>
<feature type="binding site" evidence="7">
    <location>
        <position position="97"/>
    </location>
    <ligand>
        <name>Fe cation</name>
        <dbReference type="ChEBI" id="CHEBI:24875"/>
    </ligand>
</feature>
<reference evidence="9 10" key="1">
    <citation type="journal article" date="2014" name="World J. Microbiol. Biotechnol.">
        <title>Biodiversity and physiological characteristics of Antarctic and Arctic lichens-associated bacteria.</title>
        <authorList>
            <person name="Lee Y.M."/>
            <person name="Kim E.H."/>
            <person name="Lee H.K."/>
            <person name="Hong S.G."/>
        </authorList>
    </citation>
    <scope>NUCLEOTIDE SEQUENCE [LARGE SCALE GENOMIC DNA]</scope>
    <source>
        <strain evidence="9 10">PAMC 26569</strain>
    </source>
</reference>
<dbReference type="Gene3D" id="2.60.120.620">
    <property type="entry name" value="q2cbj1_9rhob like domain"/>
    <property type="match status" value="1"/>
</dbReference>
<dbReference type="Pfam" id="PF18331">
    <property type="entry name" value="PKHD_C"/>
    <property type="match status" value="1"/>
</dbReference>
<evidence type="ECO:0000256" key="1">
    <source>
        <dbReference type="ARBA" id="ARBA00001961"/>
    </source>
</evidence>
<dbReference type="Pfam" id="PF13640">
    <property type="entry name" value="2OG-FeII_Oxy_3"/>
    <property type="match status" value="1"/>
</dbReference>
<dbReference type="PROSITE" id="PS51471">
    <property type="entry name" value="FE2OG_OXY"/>
    <property type="match status" value="1"/>
</dbReference>
<gene>
    <name evidence="9" type="ORF">HN018_06120</name>
</gene>
<evidence type="ECO:0000256" key="4">
    <source>
        <dbReference type="ARBA" id="ARBA00022964"/>
    </source>
</evidence>
<feature type="binding site" evidence="7">
    <location>
        <position position="95"/>
    </location>
    <ligand>
        <name>Fe cation</name>
        <dbReference type="ChEBI" id="CHEBI:24875"/>
    </ligand>
</feature>
<evidence type="ECO:0000256" key="7">
    <source>
        <dbReference type="HAMAP-Rule" id="MF_00657"/>
    </source>
</evidence>
<feature type="domain" description="Fe2OG dioxygenase" evidence="8">
    <location>
        <begin position="77"/>
        <end position="175"/>
    </location>
</feature>
<sequence length="223" mass="24860">MLIEIPVLSAGEAAELRLRIQDRGWTSGTATAGHQSARAKHNTQLEADDPIALRLGEELVASLGRIPLFVAAALPKLVFPPVFARYRPGDRFDLHVDNAIRYGHGGSLRTDLSATLFLTPLDEYDGGALVIEDVFGPRQVRLRPGHMVLYPSSSLHRVEPVTRGERFCALLWLQSLIRDDGQRSILFDLDRTIQSFAADIEDDQRVVALTGTYHNLVRRWAEL</sequence>